<sequence>MKSLGRWMGRTAGAALLAVAATATGAAIAPEAAEAQVAYGSYVGIGAGIGLTSDAATGQGGGVQGVISGRYRLLQYPVSLRAQGFVFGGDFAFVPTVSYDVPLSWNTDVYVGAGASFVGGGGDDPSIVGDKTAFVVQPGIDHLFPNSNLVAFGNAIFAFDAYRQGNNMAISVQGGVGIQF</sequence>
<keyword evidence="3" id="KW-1185">Reference proteome</keyword>
<evidence type="ECO:0008006" key="4">
    <source>
        <dbReference type="Google" id="ProtNLM"/>
    </source>
</evidence>
<organism evidence="2 3">
    <name type="scientific">Leptolyngbya subtilissima DQ-A4</name>
    <dbReference type="NCBI Taxonomy" id="2933933"/>
    <lineage>
        <taxon>Bacteria</taxon>
        <taxon>Bacillati</taxon>
        <taxon>Cyanobacteriota</taxon>
        <taxon>Cyanophyceae</taxon>
        <taxon>Leptolyngbyales</taxon>
        <taxon>Leptolyngbyaceae</taxon>
        <taxon>Leptolyngbya group</taxon>
        <taxon>Leptolyngbya</taxon>
    </lineage>
</organism>
<reference evidence="2 3" key="1">
    <citation type="submission" date="2022-04" db="EMBL/GenBank/DDBJ databases">
        <title>Positive selection, recombination, and allopatry shape intraspecific diversity of widespread and dominant cyanobacteria.</title>
        <authorList>
            <person name="Wei J."/>
            <person name="Shu W."/>
            <person name="Hu C."/>
        </authorList>
    </citation>
    <scope>NUCLEOTIDE SEQUENCE [LARGE SCALE GENOMIC DNA]</scope>
    <source>
        <strain evidence="2 3">DQ-A4</strain>
    </source>
</reference>
<feature type="signal peptide" evidence="1">
    <location>
        <begin position="1"/>
        <end position="29"/>
    </location>
</feature>
<name>A0ABV0K5G6_9CYAN</name>
<dbReference type="Proteomes" id="UP001482513">
    <property type="component" value="Unassembled WGS sequence"/>
</dbReference>
<evidence type="ECO:0000313" key="3">
    <source>
        <dbReference type="Proteomes" id="UP001482513"/>
    </source>
</evidence>
<feature type="chain" id="PRO_5045806740" description="Outer membrane protein beta-barrel domain-containing protein" evidence="1">
    <location>
        <begin position="30"/>
        <end position="180"/>
    </location>
</feature>
<keyword evidence="1" id="KW-0732">Signal</keyword>
<dbReference type="EMBL" id="JAMPKX010000006">
    <property type="protein sequence ID" value="MEP0948029.1"/>
    <property type="molecule type" value="Genomic_DNA"/>
</dbReference>
<gene>
    <name evidence="2" type="ORF">NC992_14180</name>
</gene>
<proteinExistence type="predicted"/>
<dbReference type="RefSeq" id="WP_242021615.1">
    <property type="nucleotide sequence ID" value="NZ_JAMPKX010000006.1"/>
</dbReference>
<comment type="caution">
    <text evidence="2">The sequence shown here is derived from an EMBL/GenBank/DDBJ whole genome shotgun (WGS) entry which is preliminary data.</text>
</comment>
<accession>A0ABV0K5G6</accession>
<evidence type="ECO:0000256" key="1">
    <source>
        <dbReference type="SAM" id="SignalP"/>
    </source>
</evidence>
<protein>
    <recommendedName>
        <fullName evidence="4">Outer membrane protein beta-barrel domain-containing protein</fullName>
    </recommendedName>
</protein>
<evidence type="ECO:0000313" key="2">
    <source>
        <dbReference type="EMBL" id="MEP0948029.1"/>
    </source>
</evidence>